<evidence type="ECO:0000313" key="3">
    <source>
        <dbReference type="EMBL" id="KAJ7387954.1"/>
    </source>
</evidence>
<organism evidence="3 4">
    <name type="scientific">Desmophyllum pertusum</name>
    <dbReference type="NCBI Taxonomy" id="174260"/>
    <lineage>
        <taxon>Eukaryota</taxon>
        <taxon>Metazoa</taxon>
        <taxon>Cnidaria</taxon>
        <taxon>Anthozoa</taxon>
        <taxon>Hexacorallia</taxon>
        <taxon>Scleractinia</taxon>
        <taxon>Caryophylliina</taxon>
        <taxon>Caryophylliidae</taxon>
        <taxon>Desmophyllum</taxon>
    </lineage>
</organism>
<protein>
    <recommendedName>
        <fullName evidence="2">DUF6589 domain-containing protein</fullName>
    </recommendedName>
</protein>
<dbReference type="Pfam" id="PF20231">
    <property type="entry name" value="DUF6589"/>
    <property type="match status" value="1"/>
</dbReference>
<evidence type="ECO:0000256" key="1">
    <source>
        <dbReference type="SAM" id="MobiDB-lite"/>
    </source>
</evidence>
<dbReference type="AlphaFoldDB" id="A0A9W9ZXQ9"/>
<reference evidence="3" key="1">
    <citation type="submission" date="2023-01" db="EMBL/GenBank/DDBJ databases">
        <title>Genome assembly of the deep-sea coral Lophelia pertusa.</title>
        <authorList>
            <person name="Herrera S."/>
            <person name="Cordes E."/>
        </authorList>
    </citation>
    <scope>NUCLEOTIDE SEQUENCE</scope>
    <source>
        <strain evidence="3">USNM1676648</strain>
        <tissue evidence="3">Polyp</tissue>
    </source>
</reference>
<sequence length="604" mass="68809">MQFLITLVDGNLVDHTEEQKVPPICLMYAVPMFLRVPELSRLQRMNTVLLTEGGNEEVSKVWLCLDPSKKYDILDEIGSHFLDQAIECTRQGGEFCVGDQNVSEHAVASTVVFDRVESSHLPDNGPRNDINTTAPDIFLLGEEDLREVADRYPLDFLADLLPKHIPHEYSELIKQKSNIITMPVLMKDEKKYADCVDVMDNMEDWIHDIYTKAKNLAFPAPAPPPAQIYAPARPDQPASHSPPVPDLVDPLCGVRVPCIGDQLTRIRFAGAKDLRAGAHTSKDRLDHLYPFRIAGWHTKRSFLKMLCCRGRPGVFGMNEMKDTPTKNRPNYAFISQEEYKDKYYKETLDKFIEEYVTGDDETNKSPTSARSGGTESGPNVNNLQPLQEGYGRDKVRMHSRNILQYFFTLEDYRDAVSEGDGKRMAQIHKDFLLYFKTDPSFNAYSLEMMVNVAQNEILLSERESHRATWSQTVNWKGGAGKNIEADLMQENRNNDHKAAIKAMGPNKTHKAMHRATKAAGGQRKIVENFDEQTKVTPQSSSHTHRSSERDEEIIRQDLRRLRPFHFVPGRMHPSFPDGFTHPLEKVDFTELHAWLKAHMKKMAG</sequence>
<comment type="caution">
    <text evidence="3">The sequence shown here is derived from an EMBL/GenBank/DDBJ whole genome shotgun (WGS) entry which is preliminary data.</text>
</comment>
<accession>A0A9W9ZXQ9</accession>
<feature type="compositionally biased region" description="Polar residues" evidence="1">
    <location>
        <begin position="364"/>
        <end position="385"/>
    </location>
</feature>
<feature type="region of interest" description="Disordered" evidence="1">
    <location>
        <begin position="359"/>
        <end position="385"/>
    </location>
</feature>
<gene>
    <name evidence="3" type="ORF">OS493_001310</name>
</gene>
<keyword evidence="4" id="KW-1185">Reference proteome</keyword>
<evidence type="ECO:0000259" key="2">
    <source>
        <dbReference type="Pfam" id="PF20231"/>
    </source>
</evidence>
<feature type="region of interest" description="Disordered" evidence="1">
    <location>
        <begin position="530"/>
        <end position="552"/>
    </location>
</feature>
<dbReference type="EMBL" id="MU825873">
    <property type="protein sequence ID" value="KAJ7387954.1"/>
    <property type="molecule type" value="Genomic_DNA"/>
</dbReference>
<dbReference type="InterPro" id="IPR046496">
    <property type="entry name" value="DUF6589"/>
</dbReference>
<dbReference type="Proteomes" id="UP001163046">
    <property type="component" value="Unassembled WGS sequence"/>
</dbReference>
<name>A0A9W9ZXQ9_9CNID</name>
<feature type="domain" description="DUF6589" evidence="2">
    <location>
        <begin position="347"/>
        <end position="542"/>
    </location>
</feature>
<dbReference type="OrthoDB" id="5985206at2759"/>
<evidence type="ECO:0000313" key="4">
    <source>
        <dbReference type="Proteomes" id="UP001163046"/>
    </source>
</evidence>
<proteinExistence type="predicted"/>